<dbReference type="AlphaFoldDB" id="A0A5C4X9Y2"/>
<dbReference type="Proteomes" id="UP000311605">
    <property type="component" value="Unassembled WGS sequence"/>
</dbReference>
<feature type="region of interest" description="Disordered" evidence="1">
    <location>
        <begin position="63"/>
        <end position="88"/>
    </location>
</feature>
<dbReference type="EMBL" id="VDMN01000009">
    <property type="protein sequence ID" value="TNM60276.1"/>
    <property type="molecule type" value="Genomic_DNA"/>
</dbReference>
<comment type="caution">
    <text evidence="2">The sequence shown here is derived from an EMBL/GenBank/DDBJ whole genome shotgun (WGS) entry which is preliminary data.</text>
</comment>
<gene>
    <name evidence="2" type="ORF">FHP24_26100</name>
</gene>
<accession>A0A5C4X9Y2</accession>
<keyword evidence="3" id="KW-1185">Reference proteome</keyword>
<sequence length="88" mass="9672">MNLNHTHVQHERVGHWVVDFVLDDGEAMSVGVTNHRLAANNSILEHAKHVMIELTDFGTRGGKPTSNRYDALSSGDLENEGVALEATH</sequence>
<organism evidence="2 3">
    <name type="scientific">Aliirhizobium smilacinae</name>
    <dbReference type="NCBI Taxonomy" id="1395944"/>
    <lineage>
        <taxon>Bacteria</taxon>
        <taxon>Pseudomonadati</taxon>
        <taxon>Pseudomonadota</taxon>
        <taxon>Alphaproteobacteria</taxon>
        <taxon>Hyphomicrobiales</taxon>
        <taxon>Rhizobiaceae</taxon>
        <taxon>Aliirhizobium</taxon>
    </lineage>
</organism>
<proteinExistence type="predicted"/>
<name>A0A5C4X9Y2_9HYPH</name>
<reference evidence="2 3" key="1">
    <citation type="submission" date="2019-06" db="EMBL/GenBank/DDBJ databases">
        <title>The draft genome of Rhizobium smilacinae PTYR-5.</title>
        <authorList>
            <person name="Liu L."/>
            <person name="Li L."/>
            <person name="Zhang X."/>
        </authorList>
    </citation>
    <scope>NUCLEOTIDE SEQUENCE [LARGE SCALE GENOMIC DNA]</scope>
    <source>
        <strain evidence="2 3">PTYR-5</strain>
    </source>
</reference>
<evidence type="ECO:0000313" key="3">
    <source>
        <dbReference type="Proteomes" id="UP000311605"/>
    </source>
</evidence>
<evidence type="ECO:0000313" key="2">
    <source>
        <dbReference type="EMBL" id="TNM60276.1"/>
    </source>
</evidence>
<dbReference type="OrthoDB" id="8101404at2"/>
<dbReference type="RefSeq" id="WP_139679176.1">
    <property type="nucleotide sequence ID" value="NZ_VDMN01000009.1"/>
</dbReference>
<protein>
    <submittedName>
        <fullName evidence="2">Uncharacterized protein</fullName>
    </submittedName>
</protein>
<evidence type="ECO:0000256" key="1">
    <source>
        <dbReference type="SAM" id="MobiDB-lite"/>
    </source>
</evidence>